<dbReference type="AlphaFoldDB" id="A0A139JR34"/>
<keyword evidence="4" id="KW-1185">Reference proteome</keyword>
<dbReference type="EMBL" id="JHUK01000001">
    <property type="protein sequence ID" value="RAM58027.1"/>
    <property type="molecule type" value="Genomic_DNA"/>
</dbReference>
<dbReference type="PATRIC" id="fig|203274.3.peg.91"/>
<name>A0A139JR34_9MOLU</name>
<proteinExistence type="predicted"/>
<evidence type="ECO:0000313" key="4">
    <source>
        <dbReference type="Proteomes" id="UP000249343"/>
    </source>
</evidence>
<dbReference type="RefSeq" id="WP_066539912.1">
    <property type="nucleotide sequence ID" value="NZ_JHUK01000001.1"/>
</dbReference>
<reference evidence="2 4" key="1">
    <citation type="submission" date="2014-04" db="EMBL/GenBank/DDBJ databases">
        <title>Genome study of Napier grass stunt phytoplasma.</title>
        <authorList>
            <person name="Kawicha P."/>
            <person name="Dickinson M."/>
            <person name="Hodgetts J."/>
        </authorList>
    </citation>
    <scope>NUCLEOTIDE SEQUENCE [LARGE SCALE GENOMIC DNA]</scope>
    <source>
        <strain evidence="2 4">NGS-S10</strain>
    </source>
</reference>
<evidence type="ECO:0000313" key="3">
    <source>
        <dbReference type="Proteomes" id="UP000070069"/>
    </source>
</evidence>
<dbReference type="EMBL" id="LTBM01000001">
    <property type="protein sequence ID" value="KXT29447.1"/>
    <property type="molecule type" value="Genomic_DNA"/>
</dbReference>
<reference evidence="1 3" key="2">
    <citation type="submission" date="2016-02" db="EMBL/GenBank/DDBJ databases">
        <title>A draft genome sequence of Candidatus Phytoplasma oryzae strain Mbita1, the causative agent of Napier Grass stunt disease in Kenya.</title>
        <authorList>
            <person name="Fischer A."/>
            <person name="Santa-Cruz I."/>
            <person name="Wambua L."/>
            <person name="Olds C."/>
            <person name="Midega C."/>
            <person name="Dickinson M."/>
            <person name="Kawicha P."/>
            <person name="Khan Z."/>
            <person name="Masiga D."/>
            <person name="Jores J."/>
            <person name="Bernd S."/>
        </authorList>
    </citation>
    <scope>NUCLEOTIDE SEQUENCE [LARGE SCALE GENOMIC DNA]</scope>
    <source>
        <strain evidence="1">Mbita1</strain>
    </source>
</reference>
<dbReference type="OrthoDB" id="386060at2"/>
<accession>A0A139JR34</accession>
<dbReference type="Proteomes" id="UP000249343">
    <property type="component" value="Unassembled WGS sequence"/>
</dbReference>
<comment type="caution">
    <text evidence="1">The sequence shown here is derived from an EMBL/GenBank/DDBJ whole genome shotgun (WGS) entry which is preliminary data.</text>
</comment>
<gene>
    <name evidence="1" type="ORF">AXA84_0092</name>
    <name evidence="2" type="ORF">DH96_00525</name>
</gene>
<evidence type="ECO:0000313" key="2">
    <source>
        <dbReference type="EMBL" id="RAM58027.1"/>
    </source>
</evidence>
<evidence type="ECO:0000313" key="1">
    <source>
        <dbReference type="EMBL" id="KXT29447.1"/>
    </source>
</evidence>
<protein>
    <submittedName>
        <fullName evidence="1">Uncharacterized protein</fullName>
    </submittedName>
</protein>
<dbReference type="Proteomes" id="UP000070069">
    <property type="component" value="Unassembled WGS sequence"/>
</dbReference>
<organism evidence="1 3">
    <name type="scientific">Candidatus Phytoplasma oryzae</name>
    <dbReference type="NCBI Taxonomy" id="203274"/>
    <lineage>
        <taxon>Bacteria</taxon>
        <taxon>Bacillati</taxon>
        <taxon>Mycoplasmatota</taxon>
        <taxon>Mollicutes</taxon>
        <taxon>Acholeplasmatales</taxon>
        <taxon>Acholeplasmataceae</taxon>
        <taxon>Candidatus Phytoplasma</taxon>
        <taxon>16SrXI (Rice yellow dwarf group)</taxon>
    </lineage>
</organism>
<sequence length="217" mass="26237">MKVQKKNKIKIFFLIFIFLLLTFGSIYGIRRYFFYLQKKEKIKFIKNMPSFEVQKKITKKDNEKLEIIPLFLPNLNEQKYTHLIEIEHEAQLNKNSMDIQIPLFLKINYEFDTNNTFYDPEKYFNLSIFFYYPQGFSNLTNYQIYEENKKPQFFYDSVGIGKIQVLIKIEQIKEIKNYIDKENPELSLIIHYHLVNQQDKDFESGVKTIHNNLILNV</sequence>